<evidence type="ECO:0000256" key="1">
    <source>
        <dbReference type="ARBA" id="ARBA00004127"/>
    </source>
</evidence>
<organism evidence="9 10">
    <name type="scientific">Rhizophlyctis rosea</name>
    <dbReference type="NCBI Taxonomy" id="64517"/>
    <lineage>
        <taxon>Eukaryota</taxon>
        <taxon>Fungi</taxon>
        <taxon>Fungi incertae sedis</taxon>
        <taxon>Chytridiomycota</taxon>
        <taxon>Chytridiomycota incertae sedis</taxon>
        <taxon>Chytridiomycetes</taxon>
        <taxon>Rhizophlyctidales</taxon>
        <taxon>Rhizophlyctidaceae</taxon>
        <taxon>Rhizophlyctis</taxon>
    </lineage>
</organism>
<dbReference type="PANTHER" id="PTHR31611:SF0">
    <property type="entry name" value="HIGH-AFFINITY NICKEL TRANSPORT PROTEIN NIC1"/>
    <property type="match status" value="1"/>
</dbReference>
<name>A0AAD5S220_9FUNG</name>
<gene>
    <name evidence="9" type="ORF">HK097_004815</name>
</gene>
<feature type="transmembrane region" description="Helical" evidence="8">
    <location>
        <begin position="91"/>
        <end position="117"/>
    </location>
</feature>
<dbReference type="AlphaFoldDB" id="A0AAD5S220"/>
<dbReference type="InterPro" id="IPR004688">
    <property type="entry name" value="Ni/Co_transpt"/>
</dbReference>
<dbReference type="GO" id="GO:0012505">
    <property type="term" value="C:endomembrane system"/>
    <property type="evidence" value="ECO:0007669"/>
    <property type="project" value="UniProtKB-SubCell"/>
</dbReference>
<reference evidence="9" key="1">
    <citation type="submission" date="2020-05" db="EMBL/GenBank/DDBJ databases">
        <title>Phylogenomic resolution of chytrid fungi.</title>
        <authorList>
            <person name="Stajich J.E."/>
            <person name="Amses K."/>
            <person name="Simmons R."/>
            <person name="Seto K."/>
            <person name="Myers J."/>
            <person name="Bonds A."/>
            <person name="Quandt C.A."/>
            <person name="Barry K."/>
            <person name="Liu P."/>
            <person name="Grigoriev I."/>
            <person name="Longcore J.E."/>
            <person name="James T.Y."/>
        </authorList>
    </citation>
    <scope>NUCLEOTIDE SEQUENCE</scope>
    <source>
        <strain evidence="9">JEL0318</strain>
    </source>
</reference>
<feature type="transmembrane region" description="Helical" evidence="8">
    <location>
        <begin position="123"/>
        <end position="149"/>
    </location>
</feature>
<dbReference type="PANTHER" id="PTHR31611">
    <property type="entry name" value="HIGH-AFFINITY NICKEL TRANSPORT PROTEIN NIC1"/>
    <property type="match status" value="1"/>
</dbReference>
<proteinExistence type="inferred from homology"/>
<evidence type="ECO:0000256" key="5">
    <source>
        <dbReference type="ARBA" id="ARBA00022692"/>
    </source>
</evidence>
<dbReference type="EMBL" id="JADGJD010002276">
    <property type="protein sequence ID" value="KAJ3033525.1"/>
    <property type="molecule type" value="Genomic_DNA"/>
</dbReference>
<evidence type="ECO:0000256" key="6">
    <source>
        <dbReference type="ARBA" id="ARBA00022989"/>
    </source>
</evidence>
<sequence length="311" mass="34100">MPLPKLLSFIPRPLFTRTALLLGLLITINILLWILAIILYRPYPTASPTLLLAYTLGLRHAVDADHIAAIDNVTRKLTESKNEQDRYPITVGLWFALGHSTIVIVAACVFAATAHAINETGWGITGAIVSSTFLFVIALCNVVVLVGIVKSLHRYRTGQQYKRIETDEVLDHSGPIGRFFRPVFNFINAPWKMYPLGVLFGLGFDTATEISLLAISASQATSGMPLALVLFLPALFTAGMTLVDTLDGILMLATYKYATLHPQKKLFYNLTVTLLSIVVALFIGTIQVLGIIAEKYELEGGAWDGVRLLSE</sequence>
<evidence type="ECO:0000256" key="7">
    <source>
        <dbReference type="ARBA" id="ARBA00023136"/>
    </source>
</evidence>
<keyword evidence="4" id="KW-0533">Nickel</keyword>
<protein>
    <recommendedName>
        <fullName evidence="8">Nickel/cobalt efflux system</fullName>
    </recommendedName>
</protein>
<evidence type="ECO:0000256" key="2">
    <source>
        <dbReference type="ARBA" id="ARBA00010892"/>
    </source>
</evidence>
<feature type="transmembrane region" description="Helical" evidence="8">
    <location>
        <begin position="20"/>
        <end position="40"/>
    </location>
</feature>
<comment type="subcellular location">
    <subcellularLocation>
        <location evidence="8">Cell membrane</location>
        <topology evidence="8">Multi-pass membrane protein</topology>
    </subcellularLocation>
    <subcellularLocation>
        <location evidence="1">Endomembrane system</location>
        <topology evidence="1">Multi-pass membrane protein</topology>
    </subcellularLocation>
</comment>
<dbReference type="Proteomes" id="UP001212841">
    <property type="component" value="Unassembled WGS sequence"/>
</dbReference>
<comment type="caution">
    <text evidence="9">The sequence shown here is derived from an EMBL/GenBank/DDBJ whole genome shotgun (WGS) entry which is preliminary data.</text>
</comment>
<dbReference type="GO" id="GO:0015099">
    <property type="term" value="F:nickel cation transmembrane transporter activity"/>
    <property type="evidence" value="ECO:0007669"/>
    <property type="project" value="UniProtKB-UniRule"/>
</dbReference>
<evidence type="ECO:0000313" key="9">
    <source>
        <dbReference type="EMBL" id="KAJ3033525.1"/>
    </source>
</evidence>
<evidence type="ECO:0000313" key="10">
    <source>
        <dbReference type="Proteomes" id="UP001212841"/>
    </source>
</evidence>
<keyword evidence="3 8" id="KW-0813">Transport</keyword>
<keyword evidence="6 8" id="KW-1133">Transmembrane helix</keyword>
<comment type="similarity">
    <text evidence="2 8">Belongs to the NiCoT transporter (TC 2.A.52) family.</text>
</comment>
<evidence type="ECO:0000256" key="4">
    <source>
        <dbReference type="ARBA" id="ARBA00022596"/>
    </source>
</evidence>
<keyword evidence="5 8" id="KW-0812">Transmembrane</keyword>
<feature type="transmembrane region" description="Helical" evidence="8">
    <location>
        <begin position="194"/>
        <end position="215"/>
    </location>
</feature>
<feature type="transmembrane region" description="Helical" evidence="8">
    <location>
        <begin position="266"/>
        <end position="293"/>
    </location>
</feature>
<accession>A0AAD5S220</accession>
<dbReference type="GO" id="GO:0005886">
    <property type="term" value="C:plasma membrane"/>
    <property type="evidence" value="ECO:0007669"/>
    <property type="project" value="UniProtKB-SubCell"/>
</dbReference>
<dbReference type="Pfam" id="PF03824">
    <property type="entry name" value="NicO"/>
    <property type="match status" value="1"/>
</dbReference>
<keyword evidence="10" id="KW-1185">Reference proteome</keyword>
<dbReference type="InterPro" id="IPR011541">
    <property type="entry name" value="Ni/Co_transpt_high_affinity"/>
</dbReference>
<evidence type="ECO:0000256" key="8">
    <source>
        <dbReference type="RuleBase" id="RU362101"/>
    </source>
</evidence>
<feature type="non-terminal residue" evidence="9">
    <location>
        <position position="311"/>
    </location>
</feature>
<evidence type="ECO:0000256" key="3">
    <source>
        <dbReference type="ARBA" id="ARBA00022448"/>
    </source>
</evidence>
<keyword evidence="7 8" id="KW-0472">Membrane</keyword>
<feature type="transmembrane region" description="Helical" evidence="8">
    <location>
        <begin position="227"/>
        <end position="254"/>
    </location>
</feature>